<proteinExistence type="predicted"/>
<evidence type="ECO:0000313" key="2">
    <source>
        <dbReference type="EMBL" id="MFJ3048543.1"/>
    </source>
</evidence>
<evidence type="ECO:0000313" key="3">
    <source>
        <dbReference type="Proteomes" id="UP001617427"/>
    </source>
</evidence>
<reference evidence="2 3" key="1">
    <citation type="submission" date="2024-10" db="EMBL/GenBank/DDBJ databases">
        <title>The Natural Products Discovery Center: Release of the First 8490 Sequenced Strains for Exploring Actinobacteria Biosynthetic Diversity.</title>
        <authorList>
            <person name="Kalkreuter E."/>
            <person name="Kautsar S.A."/>
            <person name="Yang D."/>
            <person name="Bader C.D."/>
            <person name="Teijaro C.N."/>
            <person name="Fluegel L."/>
            <person name="Davis C.M."/>
            <person name="Simpson J.R."/>
            <person name="Lauterbach L."/>
            <person name="Steele A.D."/>
            <person name="Gui C."/>
            <person name="Meng S."/>
            <person name="Li G."/>
            <person name="Viehrig K."/>
            <person name="Ye F."/>
            <person name="Su P."/>
            <person name="Kiefer A.F."/>
            <person name="Nichols A."/>
            <person name="Cepeda A.J."/>
            <person name="Yan W."/>
            <person name="Fan B."/>
            <person name="Jiang Y."/>
            <person name="Adhikari A."/>
            <person name="Zheng C.-J."/>
            <person name="Schuster L."/>
            <person name="Cowan T.M."/>
            <person name="Smanski M.J."/>
            <person name="Chevrette M.G."/>
            <person name="De Carvalho L.P.S."/>
            <person name="Shen B."/>
        </authorList>
    </citation>
    <scope>NUCLEOTIDE SEQUENCE [LARGE SCALE GENOMIC DNA]</scope>
    <source>
        <strain evidence="2 3">NPDC087045</strain>
    </source>
</reference>
<keyword evidence="3" id="KW-1185">Reference proteome</keyword>
<protein>
    <recommendedName>
        <fullName evidence="4">Replicative helicase inhibitor G39P N-terminal domain-containing protein</fullName>
    </recommendedName>
</protein>
<evidence type="ECO:0000256" key="1">
    <source>
        <dbReference type="SAM" id="Coils"/>
    </source>
</evidence>
<name>A0ABW8F5H1_9BURK</name>
<organism evidence="2 3">
    <name type="scientific">Herbaspirillum chlorophenolicum</name>
    <dbReference type="NCBI Taxonomy" id="211589"/>
    <lineage>
        <taxon>Bacteria</taxon>
        <taxon>Pseudomonadati</taxon>
        <taxon>Pseudomonadota</taxon>
        <taxon>Betaproteobacteria</taxon>
        <taxon>Burkholderiales</taxon>
        <taxon>Oxalobacteraceae</taxon>
        <taxon>Herbaspirillum</taxon>
    </lineage>
</organism>
<keyword evidence="1" id="KW-0175">Coiled coil</keyword>
<feature type="coiled-coil region" evidence="1">
    <location>
        <begin position="195"/>
        <end position="230"/>
    </location>
</feature>
<sequence length="247" mass="27090">MNEQTKGRFLQLLTNTMAAYAKPLPEAGIIAAWIRELSPFPLVVIEQAINAYKAENGQFAPLPAAIAKICRTMDGRPSEEEAWAQSFVCISETETVVWTEEMRDAFFECRPLLETGDKVGARMAFKDAYARMVADARAAGRAAKWEVSLGFDKQKQVHVIKKAELAGLLPAPIVAGLLPNHSAEAQAMGACPEGLRRIKEMMADMEAKRAAEAEERMRAAERDRNAMQAAKNAIAAKVAAYQRGGHE</sequence>
<gene>
    <name evidence="2" type="ORF">ACIPEN_22135</name>
</gene>
<comment type="caution">
    <text evidence="2">The sequence shown here is derived from an EMBL/GenBank/DDBJ whole genome shotgun (WGS) entry which is preliminary data.</text>
</comment>
<evidence type="ECO:0008006" key="4">
    <source>
        <dbReference type="Google" id="ProtNLM"/>
    </source>
</evidence>
<accession>A0ABW8F5H1</accession>
<dbReference type="RefSeq" id="WP_402703640.1">
    <property type="nucleotide sequence ID" value="NZ_JBIUZV010000023.1"/>
</dbReference>
<dbReference type="EMBL" id="JBIUZV010000023">
    <property type="protein sequence ID" value="MFJ3048543.1"/>
    <property type="molecule type" value="Genomic_DNA"/>
</dbReference>
<dbReference type="Proteomes" id="UP001617427">
    <property type="component" value="Unassembled WGS sequence"/>
</dbReference>